<comment type="caution">
    <text evidence="2">The sequence shown here is derived from an EMBL/GenBank/DDBJ whole genome shotgun (WGS) entry which is preliminary data.</text>
</comment>
<evidence type="ECO:0000256" key="1">
    <source>
        <dbReference type="SAM" id="MobiDB-lite"/>
    </source>
</evidence>
<accession>A0AAD6J147</accession>
<feature type="compositionally biased region" description="Basic and acidic residues" evidence="1">
    <location>
        <begin position="112"/>
        <end position="136"/>
    </location>
</feature>
<proteinExistence type="predicted"/>
<gene>
    <name evidence="2" type="ORF">Dda_4445</name>
</gene>
<evidence type="ECO:0000313" key="3">
    <source>
        <dbReference type="Proteomes" id="UP001221413"/>
    </source>
</evidence>
<evidence type="ECO:0000313" key="2">
    <source>
        <dbReference type="EMBL" id="KAJ6260221.1"/>
    </source>
</evidence>
<feature type="compositionally biased region" description="Basic and acidic residues" evidence="1">
    <location>
        <begin position="1"/>
        <end position="28"/>
    </location>
</feature>
<dbReference type="Proteomes" id="UP001221413">
    <property type="component" value="Unassembled WGS sequence"/>
</dbReference>
<name>A0AAD6J147_DREDA</name>
<protein>
    <submittedName>
        <fullName evidence="2">Uncharacterized protein</fullName>
    </submittedName>
</protein>
<sequence length="136" mass="15083">MQNGKNVEEAEREKIEENREKVQREGRCEGTTARVRVEHGCQSEDSGTEASTVRMSSSRDAGKGSERQAVPTRPCKRSAGQQARQARNRRPEHNQIESLSEPGDGTGSEAEGGTRDKQSRDRRTDGQTDGDGRRSR</sequence>
<dbReference type="EMBL" id="JAQGDS010000005">
    <property type="protein sequence ID" value="KAJ6260221.1"/>
    <property type="molecule type" value="Genomic_DNA"/>
</dbReference>
<feature type="region of interest" description="Disordered" evidence="1">
    <location>
        <begin position="1"/>
        <end position="136"/>
    </location>
</feature>
<dbReference type="AlphaFoldDB" id="A0AAD6J147"/>
<feature type="compositionally biased region" description="Polar residues" evidence="1">
    <location>
        <begin position="43"/>
        <end position="59"/>
    </location>
</feature>
<keyword evidence="3" id="KW-1185">Reference proteome</keyword>
<organism evidence="2 3">
    <name type="scientific">Drechslerella dactyloides</name>
    <name type="common">Nematode-trapping fungus</name>
    <name type="synonym">Arthrobotrys dactyloides</name>
    <dbReference type="NCBI Taxonomy" id="74499"/>
    <lineage>
        <taxon>Eukaryota</taxon>
        <taxon>Fungi</taxon>
        <taxon>Dikarya</taxon>
        <taxon>Ascomycota</taxon>
        <taxon>Pezizomycotina</taxon>
        <taxon>Orbiliomycetes</taxon>
        <taxon>Orbiliales</taxon>
        <taxon>Orbiliaceae</taxon>
        <taxon>Drechslerella</taxon>
    </lineage>
</organism>
<reference evidence="2" key="1">
    <citation type="submission" date="2023-01" db="EMBL/GenBank/DDBJ databases">
        <title>The chitinases involved in constricting ring structure development in the nematode-trapping fungus Drechslerella dactyloides.</title>
        <authorList>
            <person name="Wang R."/>
            <person name="Zhang L."/>
            <person name="Tang P."/>
            <person name="Li S."/>
            <person name="Liang L."/>
        </authorList>
    </citation>
    <scope>NUCLEOTIDE SEQUENCE</scope>
    <source>
        <strain evidence="2">YMF1.00031</strain>
    </source>
</reference>